<reference evidence="2" key="1">
    <citation type="submission" date="2020-08" db="EMBL/GenBank/DDBJ databases">
        <title>Multicomponent nature underlies the extraordinary mechanical properties of spider dragline silk.</title>
        <authorList>
            <person name="Kono N."/>
            <person name="Nakamura H."/>
            <person name="Mori M."/>
            <person name="Yoshida Y."/>
            <person name="Ohtoshi R."/>
            <person name="Malay A.D."/>
            <person name="Moran D.A.P."/>
            <person name="Tomita M."/>
            <person name="Numata K."/>
            <person name="Arakawa K."/>
        </authorList>
    </citation>
    <scope>NUCLEOTIDE SEQUENCE</scope>
</reference>
<keyword evidence="3" id="KW-1185">Reference proteome</keyword>
<evidence type="ECO:0000313" key="3">
    <source>
        <dbReference type="Proteomes" id="UP000886998"/>
    </source>
</evidence>
<protein>
    <submittedName>
        <fullName evidence="2">Uncharacterized protein</fullName>
    </submittedName>
</protein>
<evidence type="ECO:0000256" key="1">
    <source>
        <dbReference type="SAM" id="MobiDB-lite"/>
    </source>
</evidence>
<dbReference type="AlphaFoldDB" id="A0A8X6JIV3"/>
<name>A0A8X6JIV3_9ARAC</name>
<organism evidence="2 3">
    <name type="scientific">Trichonephila inaurata madagascariensis</name>
    <dbReference type="NCBI Taxonomy" id="2747483"/>
    <lineage>
        <taxon>Eukaryota</taxon>
        <taxon>Metazoa</taxon>
        <taxon>Ecdysozoa</taxon>
        <taxon>Arthropoda</taxon>
        <taxon>Chelicerata</taxon>
        <taxon>Arachnida</taxon>
        <taxon>Araneae</taxon>
        <taxon>Araneomorphae</taxon>
        <taxon>Entelegynae</taxon>
        <taxon>Araneoidea</taxon>
        <taxon>Nephilidae</taxon>
        <taxon>Trichonephila</taxon>
        <taxon>Trichonephila inaurata</taxon>
    </lineage>
</organism>
<dbReference type="Proteomes" id="UP000886998">
    <property type="component" value="Unassembled WGS sequence"/>
</dbReference>
<sequence>MNYYELFNVECADNFNRYSTRCDGWNANVDDGDLGIYPKKWEGDQLSHFSGKGVQDVLNGVLYIGRCYNLGVARGNFCEMCDHTASFLANASDRRDTSLALEKQSRALPVHNTHPTPLEPIESIG</sequence>
<accession>A0A8X6JIV3</accession>
<comment type="caution">
    <text evidence="2">The sequence shown here is derived from an EMBL/GenBank/DDBJ whole genome shotgun (WGS) entry which is preliminary data.</text>
</comment>
<proteinExistence type="predicted"/>
<evidence type="ECO:0000313" key="2">
    <source>
        <dbReference type="EMBL" id="GFS34558.1"/>
    </source>
</evidence>
<dbReference type="EMBL" id="BMAV01024601">
    <property type="protein sequence ID" value="GFS34558.1"/>
    <property type="molecule type" value="Genomic_DNA"/>
</dbReference>
<feature type="region of interest" description="Disordered" evidence="1">
    <location>
        <begin position="103"/>
        <end position="125"/>
    </location>
</feature>
<gene>
    <name evidence="2" type="ORF">TNIN_268611</name>
</gene>